<dbReference type="PANTHER" id="PTHR42844">
    <property type="entry name" value="DIHYDRONEOPTERIN ALDOLASE 1-RELATED"/>
    <property type="match status" value="1"/>
</dbReference>
<dbReference type="SMART" id="SM00905">
    <property type="entry name" value="FolB"/>
    <property type="match status" value="1"/>
</dbReference>
<dbReference type="OrthoDB" id="7580479at2"/>
<dbReference type="GO" id="GO:0004150">
    <property type="term" value="F:dihydroneopterin aldolase activity"/>
    <property type="evidence" value="ECO:0007669"/>
    <property type="project" value="UniProtKB-EC"/>
</dbReference>
<dbReference type="Proteomes" id="UP000323300">
    <property type="component" value="Unassembled WGS sequence"/>
</dbReference>
<dbReference type="Pfam" id="PF04476">
    <property type="entry name" value="4HFCP_synth"/>
    <property type="match status" value="1"/>
</dbReference>
<dbReference type="NCBIfam" id="TIGR00526">
    <property type="entry name" value="folB_dom"/>
    <property type="match status" value="1"/>
</dbReference>
<dbReference type="EC" id="4.1.2.25" evidence="6"/>
<dbReference type="GO" id="GO:0005737">
    <property type="term" value="C:cytoplasm"/>
    <property type="evidence" value="ECO:0007669"/>
    <property type="project" value="TreeGrafter"/>
</dbReference>
<dbReference type="Gene3D" id="3.30.1130.10">
    <property type="match status" value="1"/>
</dbReference>
<dbReference type="InterPro" id="IPR043133">
    <property type="entry name" value="GTP-CH-I_C/QueF"/>
</dbReference>
<keyword evidence="9" id="KW-0704">Schiff base</keyword>
<dbReference type="InterPro" id="IPR007565">
    <property type="entry name" value="4HFCP_synth"/>
</dbReference>
<comment type="pathway">
    <text evidence="3">Cofactor biosynthesis; tetrahydrofolate biosynthesis; 2-amino-4-hydroxy-6-hydroxymethyl-7,8-dihydropteridine diphosphate from 7,8-dihydroneopterin triphosphate: step 3/4.</text>
</comment>
<evidence type="ECO:0000259" key="14">
    <source>
        <dbReference type="SMART" id="SM00905"/>
    </source>
</evidence>
<evidence type="ECO:0000256" key="5">
    <source>
        <dbReference type="ARBA" id="ARBA00012553"/>
    </source>
</evidence>
<evidence type="ECO:0000256" key="10">
    <source>
        <dbReference type="ARBA" id="ARBA00032523"/>
    </source>
</evidence>
<sequence>MTKMLASVTGGEEAEIAISAGADIIDLKDPKAGALGAVATETVRHTVAAVAGRRLTSAVCGDLPMQPETIRARVEEIAATGVDYVKIGFFPSENVAACSEILQPISKKKRLIAVLFADLAPDFELLSRFAADGFHGVMVDTADKAKGRLLDHLPPARIPAFVDRARGLGLAVGLSGSLEAPDIPRLLPFAPDFLGFRGALCGEGSRTRSIDAEAVKQIRALIPEEQRAGRASSVDYRLLAARGYAPGGADSALGTDKIFVREFVLPVEIGAYSFEHGHTQKVRFDVTAEVLRVTSHPEDMRHIVSYDLIMDGIRMIVARGHVQLSEALAEQVAAHVLEDPRVVRVTVRVEKLELGPAGVGVEIERKRAKQQPSALHARHDHGKKGVIS</sequence>
<evidence type="ECO:0000256" key="4">
    <source>
        <dbReference type="ARBA" id="ARBA00005708"/>
    </source>
</evidence>
<accession>A0A1I3VNH0</accession>
<reference evidence="15 16" key="1">
    <citation type="submission" date="2016-10" db="EMBL/GenBank/DDBJ databases">
        <authorList>
            <person name="Varghese N."/>
            <person name="Submissions S."/>
        </authorList>
    </citation>
    <scope>NUCLEOTIDE SEQUENCE [LARGE SCALE GENOMIC DNA]</scope>
    <source>
        <strain evidence="15 16">DSM 21822</strain>
    </source>
</reference>
<evidence type="ECO:0000256" key="8">
    <source>
        <dbReference type="ARBA" id="ARBA00023239"/>
    </source>
</evidence>
<dbReference type="GO" id="GO:0046656">
    <property type="term" value="P:folic acid biosynthetic process"/>
    <property type="evidence" value="ECO:0007669"/>
    <property type="project" value="UniProtKB-KW"/>
</dbReference>
<organism evidence="15 16">
    <name type="scientific">Neomesorhizobium albiziae</name>
    <dbReference type="NCBI Taxonomy" id="335020"/>
    <lineage>
        <taxon>Bacteria</taxon>
        <taxon>Pseudomonadati</taxon>
        <taxon>Pseudomonadota</taxon>
        <taxon>Alphaproteobacteria</taxon>
        <taxon>Hyphomicrobiales</taxon>
        <taxon>Phyllobacteriaceae</taxon>
        <taxon>Neomesorhizobium</taxon>
    </lineage>
</organism>
<name>A0A1I3VNH0_9HYPH</name>
<dbReference type="EMBL" id="FOSL01000001">
    <property type="protein sequence ID" value="SFJ95787.1"/>
    <property type="molecule type" value="Genomic_DNA"/>
</dbReference>
<evidence type="ECO:0000256" key="3">
    <source>
        <dbReference type="ARBA" id="ARBA00005013"/>
    </source>
</evidence>
<evidence type="ECO:0000313" key="16">
    <source>
        <dbReference type="Proteomes" id="UP000323300"/>
    </source>
</evidence>
<dbReference type="EC" id="4.2.3.153" evidence="5"/>
<gene>
    <name evidence="15" type="ORF">SAMN04488498_101541</name>
</gene>
<dbReference type="SUPFAM" id="SSF55620">
    <property type="entry name" value="Tetrahydrobiopterin biosynthesis enzymes-like"/>
    <property type="match status" value="1"/>
</dbReference>
<comment type="function">
    <text evidence="2">Catalyzes the formation of 4-(hydroxymethyl)-2-furancarboxaldehyde phosphate (4-HFC-P) from two molecules of glyceraldehyde-3-P (GA-3-P).</text>
</comment>
<evidence type="ECO:0000256" key="11">
    <source>
        <dbReference type="ARBA" id="ARBA00032903"/>
    </source>
</evidence>
<keyword evidence="7" id="KW-0289">Folate biosynthesis</keyword>
<dbReference type="Pfam" id="PF02152">
    <property type="entry name" value="FolB"/>
    <property type="match status" value="1"/>
</dbReference>
<proteinExistence type="inferred from homology"/>
<keyword evidence="16" id="KW-1185">Reference proteome</keyword>
<evidence type="ECO:0000256" key="12">
    <source>
        <dbReference type="ARBA" id="ARBA00047628"/>
    </source>
</evidence>
<dbReference type="CDD" id="cd00651">
    <property type="entry name" value="TFold"/>
    <property type="match status" value="1"/>
</dbReference>
<comment type="similarity">
    <text evidence="4">Belongs to the DHNA family.</text>
</comment>
<comment type="catalytic activity">
    <reaction evidence="1">
        <text>7,8-dihydroneopterin = 6-hydroxymethyl-7,8-dihydropterin + glycolaldehyde</text>
        <dbReference type="Rhea" id="RHEA:10540"/>
        <dbReference type="ChEBI" id="CHEBI:17001"/>
        <dbReference type="ChEBI" id="CHEBI:17071"/>
        <dbReference type="ChEBI" id="CHEBI:44841"/>
        <dbReference type="EC" id="4.1.2.25"/>
    </reaction>
</comment>
<protein>
    <recommendedName>
        <fullName evidence="10">4-(hydroxymethyl)-2-furancarboxaldehyde-phosphate synthase</fullName>
        <ecNumber evidence="6">4.1.2.25</ecNumber>
        <ecNumber evidence="5">4.2.3.153</ecNumber>
    </recommendedName>
    <alternativeName>
        <fullName evidence="11">7,8-dihydroneopterin aldolase</fullName>
    </alternativeName>
</protein>
<dbReference type="PANTHER" id="PTHR42844:SF1">
    <property type="entry name" value="DIHYDRONEOPTERIN ALDOLASE 1-RELATED"/>
    <property type="match status" value="1"/>
</dbReference>
<evidence type="ECO:0000313" key="15">
    <source>
        <dbReference type="EMBL" id="SFJ95787.1"/>
    </source>
</evidence>
<keyword evidence="8" id="KW-0456">Lyase</keyword>
<evidence type="ECO:0000256" key="9">
    <source>
        <dbReference type="ARBA" id="ARBA00023270"/>
    </source>
</evidence>
<evidence type="ECO:0000256" key="13">
    <source>
        <dbReference type="SAM" id="MobiDB-lite"/>
    </source>
</evidence>
<feature type="region of interest" description="Disordered" evidence="13">
    <location>
        <begin position="368"/>
        <end position="388"/>
    </location>
</feature>
<comment type="catalytic activity">
    <reaction evidence="12">
        <text>2 D-glyceraldehyde 3-phosphate = 4-(hydroxymethyl)-2-furancarboxaldehyde phosphate + phosphate + 2 H2O</text>
        <dbReference type="Rhea" id="RHEA:43536"/>
        <dbReference type="ChEBI" id="CHEBI:15377"/>
        <dbReference type="ChEBI" id="CHEBI:43474"/>
        <dbReference type="ChEBI" id="CHEBI:59776"/>
        <dbReference type="ChEBI" id="CHEBI:83407"/>
        <dbReference type="EC" id="4.2.3.153"/>
    </reaction>
</comment>
<feature type="compositionally biased region" description="Basic residues" evidence="13">
    <location>
        <begin position="376"/>
        <end position="388"/>
    </location>
</feature>
<feature type="domain" description="Dihydroneopterin aldolase/epimerase" evidence="14">
    <location>
        <begin position="258"/>
        <end position="365"/>
    </location>
</feature>
<evidence type="ECO:0000256" key="6">
    <source>
        <dbReference type="ARBA" id="ARBA00013043"/>
    </source>
</evidence>
<dbReference type="AlphaFoldDB" id="A0A1I3VNH0"/>
<evidence type="ECO:0000256" key="2">
    <source>
        <dbReference type="ARBA" id="ARBA00003810"/>
    </source>
</evidence>
<dbReference type="RefSeq" id="WP_149757977.1">
    <property type="nucleotide sequence ID" value="NZ_BSPE01000002.1"/>
</dbReference>
<evidence type="ECO:0000256" key="7">
    <source>
        <dbReference type="ARBA" id="ARBA00022909"/>
    </source>
</evidence>
<dbReference type="InterPro" id="IPR006157">
    <property type="entry name" value="FolB_dom"/>
</dbReference>
<evidence type="ECO:0000256" key="1">
    <source>
        <dbReference type="ARBA" id="ARBA00001353"/>
    </source>
</evidence>
<dbReference type="InterPro" id="IPR006156">
    <property type="entry name" value="Dihydroneopterin_aldolase"/>
</dbReference>